<name>A0A9D1JJE5_9FIRM</name>
<evidence type="ECO:0000313" key="2">
    <source>
        <dbReference type="EMBL" id="HIS30603.1"/>
    </source>
</evidence>
<evidence type="ECO:0000313" key="3">
    <source>
        <dbReference type="Proteomes" id="UP000823935"/>
    </source>
</evidence>
<reference evidence="2" key="2">
    <citation type="journal article" date="2021" name="PeerJ">
        <title>Extensive microbial diversity within the chicken gut microbiome revealed by metagenomics and culture.</title>
        <authorList>
            <person name="Gilroy R."/>
            <person name="Ravi A."/>
            <person name="Getino M."/>
            <person name="Pursley I."/>
            <person name="Horton D.L."/>
            <person name="Alikhan N.F."/>
            <person name="Baker D."/>
            <person name="Gharbi K."/>
            <person name="Hall N."/>
            <person name="Watson M."/>
            <person name="Adriaenssens E.M."/>
            <person name="Foster-Nyarko E."/>
            <person name="Jarju S."/>
            <person name="Secka A."/>
            <person name="Antonio M."/>
            <person name="Oren A."/>
            <person name="Chaudhuri R.R."/>
            <person name="La Ragione R."/>
            <person name="Hildebrand F."/>
            <person name="Pallen M.J."/>
        </authorList>
    </citation>
    <scope>NUCLEOTIDE SEQUENCE</scope>
    <source>
        <strain evidence="2">CHK190-19873</strain>
    </source>
</reference>
<accession>A0A9D1JJE5</accession>
<dbReference type="InterPro" id="IPR012547">
    <property type="entry name" value="PDDEXK_9"/>
</dbReference>
<protein>
    <submittedName>
        <fullName evidence="2">AAA family ATPase</fullName>
    </submittedName>
</protein>
<dbReference type="InterPro" id="IPR027417">
    <property type="entry name" value="P-loop_NTPase"/>
</dbReference>
<dbReference type="Pfam" id="PF08011">
    <property type="entry name" value="PDDEXK_9"/>
    <property type="match status" value="1"/>
</dbReference>
<feature type="domain" description="AAA-ATPase-like" evidence="1">
    <location>
        <begin position="10"/>
        <end position="233"/>
    </location>
</feature>
<dbReference type="InterPro" id="IPR018631">
    <property type="entry name" value="AAA-ATPase-like_dom"/>
</dbReference>
<dbReference type="EMBL" id="DVIQ01000021">
    <property type="protein sequence ID" value="HIS30603.1"/>
    <property type="molecule type" value="Genomic_DNA"/>
</dbReference>
<dbReference type="AlphaFoldDB" id="A0A9D1JJE5"/>
<dbReference type="PANTHER" id="PTHR34825:SF1">
    <property type="entry name" value="AAA-ATPASE-LIKE DOMAIN-CONTAINING PROTEIN"/>
    <property type="match status" value="1"/>
</dbReference>
<reference evidence="2" key="1">
    <citation type="submission" date="2020-10" db="EMBL/GenBank/DDBJ databases">
        <authorList>
            <person name="Gilroy R."/>
        </authorList>
    </citation>
    <scope>NUCLEOTIDE SEQUENCE</scope>
    <source>
        <strain evidence="2">CHK190-19873</strain>
    </source>
</reference>
<evidence type="ECO:0000259" key="1">
    <source>
        <dbReference type="Pfam" id="PF09820"/>
    </source>
</evidence>
<proteinExistence type="predicted"/>
<dbReference type="Proteomes" id="UP000823935">
    <property type="component" value="Unassembled WGS sequence"/>
</dbReference>
<gene>
    <name evidence="2" type="ORF">IAB44_03495</name>
</gene>
<comment type="caution">
    <text evidence="2">The sequence shown here is derived from an EMBL/GenBank/DDBJ whole genome shotgun (WGS) entry which is preliminary data.</text>
</comment>
<dbReference type="SUPFAM" id="SSF52540">
    <property type="entry name" value="P-loop containing nucleoside triphosphate hydrolases"/>
    <property type="match status" value="1"/>
</dbReference>
<sequence length="566" mass="65325">MADMVKKRLPVGIENFEEIRTDDYYYVDKTEMIKELLLRRGKVNLFTRPRRFGKSLNMSMLKYFLETGCDKKLFDGLAIMQETVLCQKYMGKFPVIAVSLKGVEAGNFDVARSLAIKVINEEARRLYFLLDSPRLSRADTRLFSLLLDENMTDSTLYCSLRELSELLRKHYGEKVIILIDEYDVPLAKANENGYYDQMIHLIRNLFEQALKTNDSLYFAVLTGCLRVSKESIFTGLNNPSIFSITDEDCDSCFGFTDTEVRNMLTYYDLADKYETIREWYDGYCFGDADIYCPWDVVNYVNKLLVKRTLPPQDYWSNTSSNEIVHRFVEKLGKGLTKSEIEALVAGETVTKEIQEDLTYNRIYDSIENIWSVLFTTGYLTQRGTSDGRSYRLAIPNMEIRNIFKNQIMNQFRENVAKDGETLGKFCDALQTGNAAEVERLFTQYLEKTISIRDTFVKRATKENFYHGILLGILGFKGDWFVKSNQESGDGYSDIMIKIEDKNIGIVIEVKYAENAEYASACRSALEQITEKGYAKEFEEDGSCVIYLYGIACYKKKCMVMAKKENF</sequence>
<dbReference type="Pfam" id="PF09820">
    <property type="entry name" value="AAA-ATPase_like"/>
    <property type="match status" value="1"/>
</dbReference>
<organism evidence="2 3">
    <name type="scientific">Candidatus Limivivens intestinipullorum</name>
    <dbReference type="NCBI Taxonomy" id="2840858"/>
    <lineage>
        <taxon>Bacteria</taxon>
        <taxon>Bacillati</taxon>
        <taxon>Bacillota</taxon>
        <taxon>Clostridia</taxon>
        <taxon>Lachnospirales</taxon>
        <taxon>Lachnospiraceae</taxon>
        <taxon>Lachnospiraceae incertae sedis</taxon>
        <taxon>Candidatus Limivivens</taxon>
    </lineage>
</organism>
<dbReference type="PANTHER" id="PTHR34825">
    <property type="entry name" value="CONSERVED PROTEIN, WITH A WEAK D-GALACTARATE DEHYDRATASE/ALTRONATE HYDROLASE DOMAIN"/>
    <property type="match status" value="1"/>
</dbReference>